<protein>
    <submittedName>
        <fullName evidence="2">Uncharacterized protein</fullName>
    </submittedName>
</protein>
<reference evidence="2" key="1">
    <citation type="submission" date="2020-12" db="EMBL/GenBank/DDBJ databases">
        <title>Genome sequencing of genetic groups of Flavobacterium columnare.</title>
        <authorList>
            <person name="Waldbieser G.C."/>
            <person name="Griffin M.J."/>
            <person name="LaFrentz B.R."/>
        </authorList>
    </citation>
    <scope>NUCLEOTIDE SEQUENCE</scope>
    <source>
        <strain evidence="2">90-106</strain>
    </source>
</reference>
<keyword evidence="1" id="KW-0732">Signal</keyword>
<evidence type="ECO:0000313" key="2">
    <source>
        <dbReference type="EMBL" id="QYS89497.1"/>
    </source>
</evidence>
<dbReference type="Proteomes" id="UP000824721">
    <property type="component" value="Chromosome"/>
</dbReference>
<organism evidence="2">
    <name type="scientific">Flavobacterium columnare</name>
    <dbReference type="NCBI Taxonomy" id="996"/>
    <lineage>
        <taxon>Bacteria</taxon>
        <taxon>Pseudomonadati</taxon>
        <taxon>Bacteroidota</taxon>
        <taxon>Flavobacteriia</taxon>
        <taxon>Flavobacteriales</taxon>
        <taxon>Flavobacteriaceae</taxon>
        <taxon>Flavobacterium</taxon>
    </lineage>
</organism>
<accession>A0A8G0KSQ3</accession>
<gene>
    <name evidence="2" type="ORF">JJC05_04245</name>
</gene>
<feature type="signal peptide" evidence="1">
    <location>
        <begin position="1"/>
        <end position="20"/>
    </location>
</feature>
<sequence>MKKLFFRILICLLSFSSINAQCWFTQFQKDFETGSIEFKKIIAESEDGMATYQRLYDGGSKYVLKNGTYLRKFEKLTPQVQNKIAKLTDDKNTGSTLTKFLDDCEDAEFVKFVNNPENSKFVDAFSNHKLTDNEAQNIGDLVAELKLNNESNPKVEKWLERSDKISIMKGRFKIADDFEKANNTVIKNNRNPPCNSWGGNGNRTHYTQLQVGEPKVILDDALVDPVAVTTDARGRKTYKAIYHDSKLTNNAPWTTNQKSEIIDKFTTGKGVLTDANGAQYLEFEVKNTNETLSKLDGNFLKSGDKIRVYKTDIYKSISNGDGKSIIKTIQIFK</sequence>
<evidence type="ECO:0000256" key="1">
    <source>
        <dbReference type="SAM" id="SignalP"/>
    </source>
</evidence>
<dbReference type="AlphaFoldDB" id="A0A8G0KSQ3"/>
<feature type="chain" id="PRO_5034643503" evidence="1">
    <location>
        <begin position="21"/>
        <end position="333"/>
    </location>
</feature>
<dbReference type="EMBL" id="CP067378">
    <property type="protein sequence ID" value="QYS89497.1"/>
    <property type="molecule type" value="Genomic_DNA"/>
</dbReference>
<dbReference type="KEGG" id="fdv:JJC05_04245"/>
<proteinExistence type="predicted"/>
<name>A0A8G0KSQ3_9FLAO</name>